<dbReference type="GO" id="GO:0003677">
    <property type="term" value="F:DNA binding"/>
    <property type="evidence" value="ECO:0007669"/>
    <property type="project" value="InterPro"/>
</dbReference>
<proteinExistence type="predicted"/>
<organism evidence="2 3">
    <name type="scientific">Micromonospora sonchi</name>
    <dbReference type="NCBI Taxonomy" id="1763543"/>
    <lineage>
        <taxon>Bacteria</taxon>
        <taxon>Bacillati</taxon>
        <taxon>Actinomycetota</taxon>
        <taxon>Actinomycetes</taxon>
        <taxon>Micromonosporales</taxon>
        <taxon>Micromonosporaceae</taxon>
        <taxon>Micromonospora</taxon>
    </lineage>
</organism>
<evidence type="ECO:0000259" key="1">
    <source>
        <dbReference type="PROSITE" id="PS50943"/>
    </source>
</evidence>
<dbReference type="SUPFAM" id="SSF47413">
    <property type="entry name" value="lambda repressor-like DNA-binding domains"/>
    <property type="match status" value="1"/>
</dbReference>
<dbReference type="CDD" id="cd00093">
    <property type="entry name" value="HTH_XRE"/>
    <property type="match status" value="1"/>
</dbReference>
<evidence type="ECO:0000313" key="3">
    <source>
        <dbReference type="Proteomes" id="UP000608890"/>
    </source>
</evidence>
<dbReference type="EMBL" id="BMNB01000004">
    <property type="protein sequence ID" value="GGM29445.1"/>
    <property type="molecule type" value="Genomic_DNA"/>
</dbReference>
<dbReference type="InterPro" id="IPR001387">
    <property type="entry name" value="Cro/C1-type_HTH"/>
</dbReference>
<gene>
    <name evidence="2" type="ORF">GCM10011608_12640</name>
</gene>
<name>A0A917TMU2_9ACTN</name>
<accession>A0A917TMU2</accession>
<dbReference type="SMART" id="SM00530">
    <property type="entry name" value="HTH_XRE"/>
    <property type="match status" value="1"/>
</dbReference>
<dbReference type="Proteomes" id="UP000608890">
    <property type="component" value="Unassembled WGS sequence"/>
</dbReference>
<dbReference type="RefSeq" id="WP_189041454.1">
    <property type="nucleotide sequence ID" value="NZ_BMNB01000004.1"/>
</dbReference>
<keyword evidence="3" id="KW-1185">Reference proteome</keyword>
<feature type="domain" description="HTH cro/C1-type" evidence="1">
    <location>
        <begin position="20"/>
        <end position="49"/>
    </location>
</feature>
<dbReference type="InterPro" id="IPR010982">
    <property type="entry name" value="Lambda_DNA-bd_dom_sf"/>
</dbReference>
<dbReference type="AlphaFoldDB" id="A0A917TMU2"/>
<evidence type="ECO:0000313" key="2">
    <source>
        <dbReference type="EMBL" id="GGM29445.1"/>
    </source>
</evidence>
<dbReference type="Gene3D" id="1.10.260.40">
    <property type="entry name" value="lambda repressor-like DNA-binding domains"/>
    <property type="match status" value="1"/>
</dbReference>
<comment type="caution">
    <text evidence="2">The sequence shown here is derived from an EMBL/GenBank/DDBJ whole genome shotgun (WGS) entry which is preliminary data.</text>
</comment>
<reference evidence="2" key="1">
    <citation type="journal article" date="2014" name="Int. J. Syst. Evol. Microbiol.">
        <title>Complete genome sequence of Corynebacterium casei LMG S-19264T (=DSM 44701T), isolated from a smear-ripened cheese.</title>
        <authorList>
            <consortium name="US DOE Joint Genome Institute (JGI-PGF)"/>
            <person name="Walter F."/>
            <person name="Albersmeier A."/>
            <person name="Kalinowski J."/>
            <person name="Ruckert C."/>
        </authorList>
    </citation>
    <scope>NUCLEOTIDE SEQUENCE</scope>
    <source>
        <strain evidence="2">CGMCC 4.7312</strain>
    </source>
</reference>
<protein>
    <recommendedName>
        <fullName evidence="1">HTH cro/C1-type domain-containing protein</fullName>
    </recommendedName>
</protein>
<sequence length="447" mass="49068">MDPQGLSDVKRALGRRLGVWRRKRGLTQDDVARLVHSTRSTVANVESGRQVVDRVFWAQCETLLRSGGELLTGYDEYRSLDARYQQEKAEAARHARWGALASLDPAAGPVAAGRWDEVVEPVAEVQARVRDQHAYVLDESFLDAMEAFVAEVVDSYELRGPRVFAPVLVRERRRVQPMLMGRARPRQQHRLLAVAGRLSGLLSYMSVNLGRFDSARAYTLECFQLAEQADDRDLQAWVRGTQSLAEFYAGSYCDALAFAQDGRRFAGTGRQAVRLAVNGEARAHGRLGDRRAVEKAVGDAYDLLAAFSPEPGMTPCISFGVYSEARTASNAATAHLGLGNAGPVLQFAGRALDIVDSSPSRWSQALVRLDMASALIDPLTEDLDQALVLARAAMAAAEGNRIESIEQRLRSFAAGLQGSSGYAPVAAFTDEVRQWLHERKPDNDNPL</sequence>
<reference evidence="2" key="2">
    <citation type="submission" date="2020-09" db="EMBL/GenBank/DDBJ databases">
        <authorList>
            <person name="Sun Q."/>
            <person name="Zhou Y."/>
        </authorList>
    </citation>
    <scope>NUCLEOTIDE SEQUENCE</scope>
    <source>
        <strain evidence="2">CGMCC 4.7312</strain>
    </source>
</reference>
<dbReference type="Pfam" id="PF13560">
    <property type="entry name" value="HTH_31"/>
    <property type="match status" value="1"/>
</dbReference>
<dbReference type="PROSITE" id="PS50943">
    <property type="entry name" value="HTH_CROC1"/>
    <property type="match status" value="1"/>
</dbReference>